<sequence>MKMKILLLTELYDPIVNGVITSVKSLKYGLEQKGHEVRILTLGSKTSYDSTQGVYYLSSYRVPFIYPGARVNIHPDLALYLDILNWGPDIIHTQNEFSTFRVARHLHSDLGASHIHTYHTVYEDYTHYFTSSPRIGKRMVAQATKILLNRVDQVIVPSEKVANLLLSYQVHAPIHIIPSGIQLNQFQQQASLDDIHCLKQSLGIPEDTFIALYLGRLAKEKNIHELLAYIQQMKQPNFHFLIVGNGPDRDCLEAQVQAASLSQRVTFAGQISADQVGIYYQLADVFLTASTSETQGLTYIESLASGTPVICREDPVIDAIVVDGWTGYQYRNFSEFEQAFQALATNPGHLKELGTNAQRFAMETYSSEAFAERVEACYDEALSQNTLSFHY</sequence>
<proteinExistence type="predicted"/>
<dbReference type="AlphaFoldDB" id="A0A347WKK4"/>
<protein>
    <submittedName>
        <fullName evidence="3">Glycosyl transferase family 1</fullName>
    </submittedName>
</protein>
<evidence type="ECO:0000259" key="2">
    <source>
        <dbReference type="Pfam" id="PF13439"/>
    </source>
</evidence>
<keyword evidence="3" id="KW-0808">Transferase</keyword>
<dbReference type="Gene3D" id="3.40.50.2000">
    <property type="entry name" value="Glycogen Phosphorylase B"/>
    <property type="match status" value="2"/>
</dbReference>
<dbReference type="OrthoDB" id="9802525at2"/>
<organism evidence="3 4">
    <name type="scientific">Suicoccus acidiformans</name>
    <dbReference type="NCBI Taxonomy" id="2036206"/>
    <lineage>
        <taxon>Bacteria</taxon>
        <taxon>Bacillati</taxon>
        <taxon>Bacillota</taxon>
        <taxon>Bacilli</taxon>
        <taxon>Lactobacillales</taxon>
        <taxon>Aerococcaceae</taxon>
        <taxon>Suicoccus</taxon>
    </lineage>
</organism>
<name>A0A347WKK4_9LACT</name>
<evidence type="ECO:0000313" key="4">
    <source>
        <dbReference type="Proteomes" id="UP000263232"/>
    </source>
</evidence>
<feature type="domain" description="Glycosyl transferase family 1" evidence="1">
    <location>
        <begin position="199"/>
        <end position="359"/>
    </location>
</feature>
<dbReference type="Proteomes" id="UP000263232">
    <property type="component" value="Chromosome"/>
</dbReference>
<dbReference type="InterPro" id="IPR050194">
    <property type="entry name" value="Glycosyltransferase_grp1"/>
</dbReference>
<dbReference type="InterPro" id="IPR001296">
    <property type="entry name" value="Glyco_trans_1"/>
</dbReference>
<feature type="domain" description="Glycosyltransferase subfamily 4-like N-terminal" evidence="2">
    <location>
        <begin position="16"/>
        <end position="184"/>
    </location>
</feature>
<dbReference type="KEGG" id="abae:CL176_06155"/>
<reference evidence="3 4" key="1">
    <citation type="submission" date="2017-09" db="EMBL/GenBank/DDBJ databases">
        <title>Complete genome sequence of Oxytococcus suis strain ZY16052.</title>
        <authorList>
            <person name="Li F."/>
        </authorList>
    </citation>
    <scope>NUCLEOTIDE SEQUENCE [LARGE SCALE GENOMIC DNA]</scope>
    <source>
        <strain evidence="3 4">ZY16052</strain>
    </source>
</reference>
<dbReference type="PANTHER" id="PTHR45947">
    <property type="entry name" value="SULFOQUINOVOSYL TRANSFERASE SQD2"/>
    <property type="match status" value="1"/>
</dbReference>
<dbReference type="Pfam" id="PF13439">
    <property type="entry name" value="Glyco_transf_4"/>
    <property type="match status" value="1"/>
</dbReference>
<dbReference type="GO" id="GO:0016758">
    <property type="term" value="F:hexosyltransferase activity"/>
    <property type="evidence" value="ECO:0007669"/>
    <property type="project" value="TreeGrafter"/>
</dbReference>
<dbReference type="PANTHER" id="PTHR45947:SF3">
    <property type="entry name" value="SULFOQUINOVOSYL TRANSFERASE SQD2"/>
    <property type="match status" value="1"/>
</dbReference>
<evidence type="ECO:0000313" key="3">
    <source>
        <dbReference type="EMBL" id="AXY25611.1"/>
    </source>
</evidence>
<dbReference type="InterPro" id="IPR028098">
    <property type="entry name" value="Glyco_trans_4-like_N"/>
</dbReference>
<evidence type="ECO:0000259" key="1">
    <source>
        <dbReference type="Pfam" id="PF00534"/>
    </source>
</evidence>
<keyword evidence="4" id="KW-1185">Reference proteome</keyword>
<gene>
    <name evidence="3" type="ORF">CL176_06155</name>
</gene>
<dbReference type="EMBL" id="CP023434">
    <property type="protein sequence ID" value="AXY25611.1"/>
    <property type="molecule type" value="Genomic_DNA"/>
</dbReference>
<dbReference type="Pfam" id="PF00534">
    <property type="entry name" value="Glycos_transf_1"/>
    <property type="match status" value="1"/>
</dbReference>
<accession>A0A347WKK4</accession>
<dbReference type="SUPFAM" id="SSF53756">
    <property type="entry name" value="UDP-Glycosyltransferase/glycogen phosphorylase"/>
    <property type="match status" value="1"/>
</dbReference>